<evidence type="ECO:0000256" key="1">
    <source>
        <dbReference type="ARBA" id="ARBA00001966"/>
    </source>
</evidence>
<dbReference type="Gene3D" id="3.20.20.70">
    <property type="entry name" value="Aldolase class I"/>
    <property type="match status" value="1"/>
</dbReference>
<dbReference type="STRING" id="706587.Desti_1191"/>
<accession>I4C2W3</accession>
<evidence type="ECO:0000313" key="8">
    <source>
        <dbReference type="Proteomes" id="UP000006055"/>
    </source>
</evidence>
<keyword evidence="5" id="KW-0411">Iron-sulfur</keyword>
<name>I4C2W3_DESTA</name>
<feature type="domain" description="Radical SAM core" evidence="6">
    <location>
        <begin position="76"/>
        <end position="290"/>
    </location>
</feature>
<keyword evidence="2" id="KW-0949">S-adenosyl-L-methionine</keyword>
<dbReference type="PANTHER" id="PTHR43306">
    <property type="entry name" value="7,8-DIHYDRO-6-HYDROXYMETHYLPTERIN DIMETHYLTRANSFERASE"/>
    <property type="match status" value="1"/>
</dbReference>
<dbReference type="AlphaFoldDB" id="I4C2W3"/>
<evidence type="ECO:0000256" key="4">
    <source>
        <dbReference type="ARBA" id="ARBA00023004"/>
    </source>
</evidence>
<sequence length="504" mass="56493">MKIGLCEKCGNPADACYEIRNNKVYLVKFCRECGRSSTLVTKNARKWRWKREVVGYKEPAHPACSLNCKECDHQAHTPPTTVSVDVTNLCNQHCPICLAYVDAMGYAYHPPVEYFDKVFKHFRDNDPRPNICFFGGEPTVHEDFLTIVKLAKSYGFQVQLFTNGIKLADKAYCKELCSLGIQVNFGFDGTRPTIYKTLRGDNSLAAKKKGLENVIECGVNKLVITTTLAVGVNDGNMRDMLEFIHQHREHVSVWAFVPLTPCWEGDNVNLEPTTTECVEQVFEEMIHGVEFVSTGMMKFEVLSRFFGKQTLGGSHPNCESATVLVSDGEKYSPLSDYLKVSLSELLVALRKIDSKLAAKPARKKTNGLRKTFVDIASFWALTKTLGKNLNIRRIFGGSAFTNIIGALTDLARGRKIDEILKNRTSFKHVLTLLTIPYEDKGGLEDARLKDCPAVFAYEDVDSGRIRTTAFCSWQTVKDDVCRKIQAKYADSVPEKRKSASEKAG</sequence>
<dbReference type="PANTHER" id="PTHR43306:SF1">
    <property type="entry name" value="7,8-DIHYDRO-6-HYDROXYMETHYLPTERIN DIMETHYLTRANSFERASE"/>
    <property type="match status" value="1"/>
</dbReference>
<dbReference type="GO" id="GO:0051536">
    <property type="term" value="F:iron-sulfur cluster binding"/>
    <property type="evidence" value="ECO:0007669"/>
    <property type="project" value="UniProtKB-KW"/>
</dbReference>
<dbReference type="SFLD" id="SFLDG01067">
    <property type="entry name" value="SPASM/twitch_domain_containing"/>
    <property type="match status" value="1"/>
</dbReference>
<evidence type="ECO:0000256" key="2">
    <source>
        <dbReference type="ARBA" id="ARBA00022691"/>
    </source>
</evidence>
<organism evidence="7 8">
    <name type="scientific">Desulfomonile tiedjei (strain ATCC 49306 / DSM 6799 / DCB-1)</name>
    <dbReference type="NCBI Taxonomy" id="706587"/>
    <lineage>
        <taxon>Bacteria</taxon>
        <taxon>Pseudomonadati</taxon>
        <taxon>Thermodesulfobacteriota</taxon>
        <taxon>Desulfomonilia</taxon>
        <taxon>Desulfomonilales</taxon>
        <taxon>Desulfomonilaceae</taxon>
        <taxon>Desulfomonile</taxon>
    </lineage>
</organism>
<dbReference type="CDD" id="cd01335">
    <property type="entry name" value="Radical_SAM"/>
    <property type="match status" value="1"/>
</dbReference>
<dbReference type="SUPFAM" id="SSF102114">
    <property type="entry name" value="Radical SAM enzymes"/>
    <property type="match status" value="1"/>
</dbReference>
<dbReference type="InterPro" id="IPR013785">
    <property type="entry name" value="Aldolase_TIM"/>
</dbReference>
<dbReference type="KEGG" id="dti:Desti_1191"/>
<dbReference type="InterPro" id="IPR056488">
    <property type="entry name" value="Zn_ribbon_HMPTM"/>
</dbReference>
<gene>
    <name evidence="7" type="ordered locus">Desti_1191</name>
</gene>
<evidence type="ECO:0000256" key="5">
    <source>
        <dbReference type="ARBA" id="ARBA00023014"/>
    </source>
</evidence>
<dbReference type="SFLD" id="SFLDS00029">
    <property type="entry name" value="Radical_SAM"/>
    <property type="match status" value="1"/>
</dbReference>
<dbReference type="GO" id="GO:0003824">
    <property type="term" value="F:catalytic activity"/>
    <property type="evidence" value="ECO:0007669"/>
    <property type="project" value="InterPro"/>
</dbReference>
<evidence type="ECO:0000259" key="6">
    <source>
        <dbReference type="PROSITE" id="PS51918"/>
    </source>
</evidence>
<keyword evidence="4" id="KW-0408">Iron</keyword>
<dbReference type="GO" id="GO:0046872">
    <property type="term" value="F:metal ion binding"/>
    <property type="evidence" value="ECO:0007669"/>
    <property type="project" value="UniProtKB-KW"/>
</dbReference>
<keyword evidence="3" id="KW-0479">Metal-binding</keyword>
<dbReference type="EMBL" id="CP003360">
    <property type="protein sequence ID" value="AFM23904.1"/>
    <property type="molecule type" value="Genomic_DNA"/>
</dbReference>
<dbReference type="Proteomes" id="UP000006055">
    <property type="component" value="Chromosome"/>
</dbReference>
<proteinExistence type="predicted"/>
<dbReference type="InterPro" id="IPR058240">
    <property type="entry name" value="rSAM_sf"/>
</dbReference>
<dbReference type="Pfam" id="PF23545">
    <property type="entry name" value="Zn_ribbon_HMPTM"/>
    <property type="match status" value="1"/>
</dbReference>
<evidence type="ECO:0000313" key="7">
    <source>
        <dbReference type="EMBL" id="AFM23904.1"/>
    </source>
</evidence>
<dbReference type="RefSeq" id="WP_014809056.1">
    <property type="nucleotide sequence ID" value="NC_018025.1"/>
</dbReference>
<evidence type="ECO:0000256" key="3">
    <source>
        <dbReference type="ARBA" id="ARBA00022723"/>
    </source>
</evidence>
<reference evidence="8" key="1">
    <citation type="submission" date="2012-06" db="EMBL/GenBank/DDBJ databases">
        <title>Complete sequence of chromosome of Desulfomonile tiedjei DSM 6799.</title>
        <authorList>
            <person name="Lucas S."/>
            <person name="Copeland A."/>
            <person name="Lapidus A."/>
            <person name="Glavina del Rio T."/>
            <person name="Dalin E."/>
            <person name="Tice H."/>
            <person name="Bruce D."/>
            <person name="Goodwin L."/>
            <person name="Pitluck S."/>
            <person name="Peters L."/>
            <person name="Ovchinnikova G."/>
            <person name="Zeytun A."/>
            <person name="Lu M."/>
            <person name="Kyrpides N."/>
            <person name="Mavromatis K."/>
            <person name="Ivanova N."/>
            <person name="Brettin T."/>
            <person name="Detter J.C."/>
            <person name="Han C."/>
            <person name="Larimer F."/>
            <person name="Land M."/>
            <person name="Hauser L."/>
            <person name="Markowitz V."/>
            <person name="Cheng J.-F."/>
            <person name="Hugenholtz P."/>
            <person name="Woyke T."/>
            <person name="Wu D."/>
            <person name="Spring S."/>
            <person name="Schroeder M."/>
            <person name="Brambilla E."/>
            <person name="Klenk H.-P."/>
            <person name="Eisen J.A."/>
        </authorList>
    </citation>
    <scope>NUCLEOTIDE SEQUENCE [LARGE SCALE GENOMIC DNA]</scope>
    <source>
        <strain evidence="8">ATCC 49306 / DSM 6799 / DCB-1</strain>
    </source>
</reference>
<dbReference type="eggNOG" id="COG1964">
    <property type="taxonomic scope" value="Bacteria"/>
</dbReference>
<protein>
    <submittedName>
        <fullName evidence="7">Putative Fe-S oxidoreductase</fullName>
    </submittedName>
</protein>
<dbReference type="InterPro" id="IPR007197">
    <property type="entry name" value="rSAM"/>
</dbReference>
<dbReference type="HOGENOM" id="CLU_540504_0_0_7"/>
<keyword evidence="8" id="KW-1185">Reference proteome</keyword>
<dbReference type="Pfam" id="PF04055">
    <property type="entry name" value="Radical_SAM"/>
    <property type="match status" value="1"/>
</dbReference>
<comment type="cofactor">
    <cofactor evidence="1">
        <name>[4Fe-4S] cluster</name>
        <dbReference type="ChEBI" id="CHEBI:49883"/>
    </cofactor>
</comment>
<dbReference type="OrthoDB" id="9782387at2"/>
<dbReference type="InterPro" id="IPR034474">
    <property type="entry name" value="Methyltransferase_Class_D"/>
</dbReference>
<dbReference type="PROSITE" id="PS51918">
    <property type="entry name" value="RADICAL_SAM"/>
    <property type="match status" value="1"/>
</dbReference>